<evidence type="ECO:0000313" key="1">
    <source>
        <dbReference type="EMBL" id="RLN05439.1"/>
    </source>
</evidence>
<gene>
    <name evidence="1" type="ORF">C2845_PM13G10100</name>
</gene>
<dbReference type="Proteomes" id="UP000275267">
    <property type="component" value="Unassembled WGS sequence"/>
</dbReference>
<sequence length="102" mass="11634">MNPFGQMSSSHSVWPILLSIYNLPSWLCNKRKYMMMSILILGLHQPGIDIDVYLRPLVYDGSEGIDTYDGYYVAYCSARLRIYRVAVLCPDNVKGKKIVLIA</sequence>
<dbReference type="AlphaFoldDB" id="A0A3L6RLJ4"/>
<proteinExistence type="predicted"/>
<dbReference type="InterPro" id="IPR004242">
    <property type="entry name" value="Transposase_21"/>
</dbReference>
<protein>
    <submittedName>
        <fullName evidence="1">Transposon protein, putative, CACTA, En/Spm sub-class</fullName>
    </submittedName>
</protein>
<dbReference type="OrthoDB" id="1932595at2759"/>
<name>A0A3L6RLJ4_PANMI</name>
<dbReference type="Pfam" id="PF02992">
    <property type="entry name" value="Transposase_21"/>
    <property type="match status" value="1"/>
</dbReference>
<dbReference type="EMBL" id="PQIB02000008">
    <property type="protein sequence ID" value="RLN05439.1"/>
    <property type="molecule type" value="Genomic_DNA"/>
</dbReference>
<organism evidence="1 2">
    <name type="scientific">Panicum miliaceum</name>
    <name type="common">Proso millet</name>
    <name type="synonym">Broomcorn millet</name>
    <dbReference type="NCBI Taxonomy" id="4540"/>
    <lineage>
        <taxon>Eukaryota</taxon>
        <taxon>Viridiplantae</taxon>
        <taxon>Streptophyta</taxon>
        <taxon>Embryophyta</taxon>
        <taxon>Tracheophyta</taxon>
        <taxon>Spermatophyta</taxon>
        <taxon>Magnoliopsida</taxon>
        <taxon>Liliopsida</taxon>
        <taxon>Poales</taxon>
        <taxon>Poaceae</taxon>
        <taxon>PACMAD clade</taxon>
        <taxon>Panicoideae</taxon>
        <taxon>Panicodae</taxon>
        <taxon>Paniceae</taxon>
        <taxon>Panicinae</taxon>
        <taxon>Panicum</taxon>
        <taxon>Panicum sect. Panicum</taxon>
    </lineage>
</organism>
<keyword evidence="2" id="KW-1185">Reference proteome</keyword>
<reference evidence="2" key="1">
    <citation type="journal article" date="2019" name="Nat. Commun.">
        <title>The genome of broomcorn millet.</title>
        <authorList>
            <person name="Zou C."/>
            <person name="Miki D."/>
            <person name="Li D."/>
            <person name="Tang Q."/>
            <person name="Xiao L."/>
            <person name="Rajput S."/>
            <person name="Deng P."/>
            <person name="Jia W."/>
            <person name="Huang R."/>
            <person name="Zhang M."/>
            <person name="Sun Y."/>
            <person name="Hu J."/>
            <person name="Fu X."/>
            <person name="Schnable P.S."/>
            <person name="Li F."/>
            <person name="Zhang H."/>
            <person name="Feng B."/>
            <person name="Zhu X."/>
            <person name="Liu R."/>
            <person name="Schnable J.C."/>
            <person name="Zhu J.-K."/>
            <person name="Zhang H."/>
        </authorList>
    </citation>
    <scope>NUCLEOTIDE SEQUENCE [LARGE SCALE GENOMIC DNA]</scope>
</reference>
<comment type="caution">
    <text evidence="1">The sequence shown here is derived from an EMBL/GenBank/DDBJ whole genome shotgun (WGS) entry which is preliminary data.</text>
</comment>
<accession>A0A3L6RLJ4</accession>
<evidence type="ECO:0000313" key="2">
    <source>
        <dbReference type="Proteomes" id="UP000275267"/>
    </source>
</evidence>
<dbReference type="STRING" id="4540.A0A3L6RLJ4"/>